<organism evidence="2 3">
    <name type="scientific">Hirsutella rhossiliensis</name>
    <dbReference type="NCBI Taxonomy" id="111463"/>
    <lineage>
        <taxon>Eukaryota</taxon>
        <taxon>Fungi</taxon>
        <taxon>Dikarya</taxon>
        <taxon>Ascomycota</taxon>
        <taxon>Pezizomycotina</taxon>
        <taxon>Sordariomycetes</taxon>
        <taxon>Hypocreomycetidae</taxon>
        <taxon>Hypocreales</taxon>
        <taxon>Ophiocordycipitaceae</taxon>
        <taxon>Hirsutella</taxon>
    </lineage>
</organism>
<evidence type="ECO:0000256" key="1">
    <source>
        <dbReference type="SAM" id="Phobius"/>
    </source>
</evidence>
<dbReference type="GeneID" id="68350471"/>
<feature type="transmembrane region" description="Helical" evidence="1">
    <location>
        <begin position="6"/>
        <end position="26"/>
    </location>
</feature>
<accession>A0A9P8N832</accession>
<protein>
    <submittedName>
        <fullName evidence="2">Uncharacterized protein</fullName>
    </submittedName>
</protein>
<keyword evidence="3" id="KW-1185">Reference proteome</keyword>
<dbReference type="EMBL" id="JAIZPD010000001">
    <property type="protein sequence ID" value="KAH0968700.1"/>
    <property type="molecule type" value="Genomic_DNA"/>
</dbReference>
<evidence type="ECO:0000313" key="3">
    <source>
        <dbReference type="Proteomes" id="UP000824596"/>
    </source>
</evidence>
<keyword evidence="1" id="KW-1133">Transmembrane helix</keyword>
<name>A0A9P8N832_9HYPO</name>
<keyword evidence="1" id="KW-0812">Transmembrane</keyword>
<sequence length="31" mass="3327">MSLPKTLSYPHAFYVAAAVAIAGLSLKQHLK</sequence>
<gene>
    <name evidence="2" type="ORF">HRG_01342</name>
</gene>
<dbReference type="AlphaFoldDB" id="A0A9P8N832"/>
<dbReference type="Proteomes" id="UP000824596">
    <property type="component" value="Unassembled WGS sequence"/>
</dbReference>
<keyword evidence="1" id="KW-0472">Membrane</keyword>
<dbReference type="RefSeq" id="XP_044726213.1">
    <property type="nucleotide sequence ID" value="XM_044859813.1"/>
</dbReference>
<comment type="caution">
    <text evidence="2">The sequence shown here is derived from an EMBL/GenBank/DDBJ whole genome shotgun (WGS) entry which is preliminary data.</text>
</comment>
<proteinExistence type="predicted"/>
<reference evidence="2" key="1">
    <citation type="submission" date="2021-09" db="EMBL/GenBank/DDBJ databases">
        <title>A high-quality genome of the endoparasitic fungus Hirsutella rhossiliensis with a comparison of Hirsutella genomes reveals transposable elements contributing to genome size variation.</title>
        <authorList>
            <person name="Lin R."/>
            <person name="Jiao Y."/>
            <person name="Sun X."/>
            <person name="Ling J."/>
            <person name="Xie B."/>
            <person name="Cheng X."/>
        </authorList>
    </citation>
    <scope>NUCLEOTIDE SEQUENCE</scope>
    <source>
        <strain evidence="2">HR02</strain>
    </source>
</reference>
<evidence type="ECO:0000313" key="2">
    <source>
        <dbReference type="EMBL" id="KAH0968700.1"/>
    </source>
</evidence>